<organism evidence="2 3">
    <name type="scientific">Chitinophaga fulva</name>
    <dbReference type="NCBI Taxonomy" id="2728842"/>
    <lineage>
        <taxon>Bacteria</taxon>
        <taxon>Pseudomonadati</taxon>
        <taxon>Bacteroidota</taxon>
        <taxon>Chitinophagia</taxon>
        <taxon>Chitinophagales</taxon>
        <taxon>Chitinophagaceae</taxon>
        <taxon>Chitinophaga</taxon>
    </lineage>
</organism>
<accession>A0A848GHA2</accession>
<reference evidence="2 3" key="1">
    <citation type="submission" date="2020-04" db="EMBL/GenBank/DDBJ databases">
        <title>Chitinophaga sp. G-6-1-13 sp. nov., isolated from soil.</title>
        <authorList>
            <person name="Dahal R.H."/>
            <person name="Chaudhary D.K."/>
        </authorList>
    </citation>
    <scope>NUCLEOTIDE SEQUENCE [LARGE SCALE GENOMIC DNA]</scope>
    <source>
        <strain evidence="2 3">G-6-1-13</strain>
    </source>
</reference>
<feature type="signal peptide" evidence="1">
    <location>
        <begin position="1"/>
        <end position="25"/>
    </location>
</feature>
<evidence type="ECO:0000313" key="2">
    <source>
        <dbReference type="EMBL" id="NML38015.1"/>
    </source>
</evidence>
<sequence length="213" mass="22785">MTRTCLFLLASTVFLFASCSKDEMAGPDPDPTVNPPGTNPSNKLMGTWKFAGVELKGQSITSFTDQDGGSFKGLLDIDYISTGNKGIVTFDDRTMTSKDISYTVDTKVKSTTYINGALMASQELPWGVTMPASASSAGYELRANDSLYSQAASVSLPGVDGSLPGQEMAAKVSWKGDTLVLKSHILYAKTTIEDGVPTAVNYNLDQITKLVRK</sequence>
<proteinExistence type="predicted"/>
<gene>
    <name evidence="2" type="ORF">HHL17_12495</name>
</gene>
<protein>
    <recommendedName>
        <fullName evidence="4">Lipocalin-like domain-containing protein</fullName>
    </recommendedName>
</protein>
<comment type="caution">
    <text evidence="2">The sequence shown here is derived from an EMBL/GenBank/DDBJ whole genome shotgun (WGS) entry which is preliminary data.</text>
</comment>
<dbReference type="PROSITE" id="PS51257">
    <property type="entry name" value="PROKAR_LIPOPROTEIN"/>
    <property type="match status" value="1"/>
</dbReference>
<dbReference type="AlphaFoldDB" id="A0A848GHA2"/>
<dbReference type="Proteomes" id="UP000583266">
    <property type="component" value="Unassembled WGS sequence"/>
</dbReference>
<evidence type="ECO:0008006" key="4">
    <source>
        <dbReference type="Google" id="ProtNLM"/>
    </source>
</evidence>
<dbReference type="RefSeq" id="WP_169225045.1">
    <property type="nucleotide sequence ID" value="NZ_JABBGC010000001.1"/>
</dbReference>
<name>A0A848GHA2_9BACT</name>
<feature type="chain" id="PRO_5032336381" description="Lipocalin-like domain-containing protein" evidence="1">
    <location>
        <begin position="26"/>
        <end position="213"/>
    </location>
</feature>
<evidence type="ECO:0000313" key="3">
    <source>
        <dbReference type="Proteomes" id="UP000583266"/>
    </source>
</evidence>
<keyword evidence="1" id="KW-0732">Signal</keyword>
<dbReference type="EMBL" id="JABBGC010000001">
    <property type="protein sequence ID" value="NML38015.1"/>
    <property type="molecule type" value="Genomic_DNA"/>
</dbReference>
<evidence type="ECO:0000256" key="1">
    <source>
        <dbReference type="SAM" id="SignalP"/>
    </source>
</evidence>
<keyword evidence="3" id="KW-1185">Reference proteome</keyword>